<protein>
    <submittedName>
        <fullName evidence="2">Heat shock protein 90-6</fullName>
    </submittedName>
</protein>
<keyword evidence="3" id="KW-1185">Reference proteome</keyword>
<sequence length="82" mass="9042">MPTEETPMIFVFALCITHVIALKDNKFHLKRHLVSCYGTFAYSAVEQFITAAKSSNKLHNTSVDSATTVVVARCSHSKKLGV</sequence>
<organism evidence="2 3">
    <name type="scientific">Trichinella spiralis</name>
    <name type="common">Trichina worm</name>
    <dbReference type="NCBI Taxonomy" id="6334"/>
    <lineage>
        <taxon>Eukaryota</taxon>
        <taxon>Metazoa</taxon>
        <taxon>Ecdysozoa</taxon>
        <taxon>Nematoda</taxon>
        <taxon>Enoplea</taxon>
        <taxon>Dorylaimia</taxon>
        <taxon>Trichinellida</taxon>
        <taxon>Trichinellidae</taxon>
        <taxon>Trichinella</taxon>
    </lineage>
</organism>
<keyword evidence="1" id="KW-0812">Transmembrane</keyword>
<comment type="caution">
    <text evidence="2">The sequence shown here is derived from an EMBL/GenBank/DDBJ whole genome shotgun (WGS) entry which is preliminary data.</text>
</comment>
<name>A0ABR3K6B9_TRISP</name>
<dbReference type="EMBL" id="JBEUSY010000507">
    <property type="protein sequence ID" value="KAL1228554.1"/>
    <property type="molecule type" value="Genomic_DNA"/>
</dbReference>
<accession>A0ABR3K6B9</accession>
<proteinExistence type="predicted"/>
<evidence type="ECO:0000313" key="3">
    <source>
        <dbReference type="Proteomes" id="UP001558632"/>
    </source>
</evidence>
<evidence type="ECO:0000313" key="2">
    <source>
        <dbReference type="EMBL" id="KAL1228554.1"/>
    </source>
</evidence>
<feature type="transmembrane region" description="Helical" evidence="1">
    <location>
        <begin position="6"/>
        <end position="22"/>
    </location>
</feature>
<dbReference type="Proteomes" id="UP001558632">
    <property type="component" value="Unassembled WGS sequence"/>
</dbReference>
<reference evidence="2 3" key="1">
    <citation type="submission" date="2024-07" db="EMBL/GenBank/DDBJ databases">
        <title>Enhanced genomic and transcriptomic resources for Trichinella pseudospiralis and T. spiralis underpin the discovery of pronounced molecular differences between stages and species.</title>
        <authorList>
            <person name="Pasi K.K."/>
            <person name="La Rosa G."/>
            <person name="Gomez-Morales M.A."/>
            <person name="Tosini F."/>
            <person name="Sumanam S."/>
            <person name="Young N.D."/>
            <person name="Chang B.C."/>
            <person name="Robin G.B."/>
        </authorList>
    </citation>
    <scope>NUCLEOTIDE SEQUENCE [LARGE SCALE GENOMIC DNA]</scope>
    <source>
        <strain evidence="2">ISS534</strain>
    </source>
</reference>
<evidence type="ECO:0000256" key="1">
    <source>
        <dbReference type="SAM" id="Phobius"/>
    </source>
</evidence>
<keyword evidence="2" id="KW-0346">Stress response</keyword>
<gene>
    <name evidence="2" type="ORF">TSPI_08015</name>
</gene>
<keyword evidence="1" id="KW-1133">Transmembrane helix</keyword>
<keyword evidence="1" id="KW-0472">Membrane</keyword>